<dbReference type="Gene3D" id="2.160.20.10">
    <property type="entry name" value="Single-stranded right-handed beta-helix, Pectin lyase-like"/>
    <property type="match status" value="1"/>
</dbReference>
<dbReference type="PROSITE" id="PS50093">
    <property type="entry name" value="PKD"/>
    <property type="match status" value="1"/>
</dbReference>
<dbReference type="Gene3D" id="2.60.40.10">
    <property type="entry name" value="Immunoglobulins"/>
    <property type="match status" value="1"/>
</dbReference>
<evidence type="ECO:0000313" key="3">
    <source>
        <dbReference type="Proteomes" id="UP000007089"/>
    </source>
</evidence>
<dbReference type="InterPro" id="IPR013783">
    <property type="entry name" value="Ig-like_fold"/>
</dbReference>
<dbReference type="Pfam" id="PF13290">
    <property type="entry name" value="CHB_HEX_C_1"/>
    <property type="match status" value="1"/>
</dbReference>
<keyword evidence="3" id="KW-1185">Reference proteome</keyword>
<dbReference type="InterPro" id="IPR011050">
    <property type="entry name" value="Pectin_lyase_fold/virulence"/>
</dbReference>
<dbReference type="InterPro" id="IPR059177">
    <property type="entry name" value="GH29D-like_dom"/>
</dbReference>
<dbReference type="Pfam" id="PF18911">
    <property type="entry name" value="PKD_4"/>
    <property type="match status" value="1"/>
</dbReference>
<dbReference type="InterPro" id="IPR059226">
    <property type="entry name" value="Choice_anch_Q_dom"/>
</dbReference>
<dbReference type="HOGENOM" id="CLU_280837_0_0_7"/>
<feature type="domain" description="PKD" evidence="1">
    <location>
        <begin position="610"/>
        <end position="676"/>
    </location>
</feature>
<accession>B8JEP7</accession>
<reference evidence="2" key="1">
    <citation type="submission" date="2009-01" db="EMBL/GenBank/DDBJ databases">
        <title>Complete sequence of Anaeromyxobacter dehalogenans 2CP-1.</title>
        <authorList>
            <consortium name="US DOE Joint Genome Institute"/>
            <person name="Lucas S."/>
            <person name="Copeland A."/>
            <person name="Lapidus A."/>
            <person name="Glavina del Rio T."/>
            <person name="Dalin E."/>
            <person name="Tice H."/>
            <person name="Bruce D."/>
            <person name="Goodwin L."/>
            <person name="Pitluck S."/>
            <person name="Saunders E."/>
            <person name="Brettin T."/>
            <person name="Detter J.C."/>
            <person name="Han C."/>
            <person name="Larimer F."/>
            <person name="Land M."/>
            <person name="Hauser L."/>
            <person name="Kyrpides N."/>
            <person name="Ovchinnikova G."/>
            <person name="Beliaev A.S."/>
            <person name="Richardson P."/>
        </authorList>
    </citation>
    <scope>NUCLEOTIDE SEQUENCE</scope>
    <source>
        <strain evidence="2">2CP-1</strain>
    </source>
</reference>
<dbReference type="InterPro" id="IPR012334">
    <property type="entry name" value="Pectin_lyas_fold"/>
</dbReference>
<dbReference type="AlphaFoldDB" id="B8JEP7"/>
<dbReference type="KEGG" id="acp:A2cp1_2856"/>
<dbReference type="NCBIfam" id="NF041518">
    <property type="entry name" value="choice_anch_Q"/>
    <property type="match status" value="1"/>
</dbReference>
<dbReference type="InterPro" id="IPR000601">
    <property type="entry name" value="PKD_dom"/>
</dbReference>
<dbReference type="SUPFAM" id="SSF49299">
    <property type="entry name" value="PKD domain"/>
    <property type="match status" value="1"/>
</dbReference>
<evidence type="ECO:0000259" key="1">
    <source>
        <dbReference type="PROSITE" id="PS50093"/>
    </source>
</evidence>
<dbReference type="RefSeq" id="WP_012633946.1">
    <property type="nucleotide sequence ID" value="NC_011891.1"/>
</dbReference>
<name>B8JEP7_ANAD2</name>
<protein>
    <recommendedName>
        <fullName evidence="1">PKD domain-containing protein</fullName>
    </recommendedName>
</protein>
<evidence type="ECO:0000313" key="2">
    <source>
        <dbReference type="EMBL" id="ACL66193.1"/>
    </source>
</evidence>
<gene>
    <name evidence="2" type="ordered locus">A2cp1_2856</name>
</gene>
<organism evidence="2 3">
    <name type="scientific">Anaeromyxobacter dehalogenans (strain ATCC BAA-258 / DSM 21875 / 2CP-1)</name>
    <dbReference type="NCBI Taxonomy" id="455488"/>
    <lineage>
        <taxon>Bacteria</taxon>
        <taxon>Pseudomonadati</taxon>
        <taxon>Myxococcota</taxon>
        <taxon>Myxococcia</taxon>
        <taxon>Myxococcales</taxon>
        <taxon>Cystobacterineae</taxon>
        <taxon>Anaeromyxobacteraceae</taxon>
        <taxon>Anaeromyxobacter</taxon>
    </lineage>
</organism>
<dbReference type="SUPFAM" id="SSF51126">
    <property type="entry name" value="Pectin lyase-like"/>
    <property type="match status" value="1"/>
</dbReference>
<dbReference type="EMBL" id="CP001359">
    <property type="protein sequence ID" value="ACL66193.1"/>
    <property type="molecule type" value="Genomic_DNA"/>
</dbReference>
<dbReference type="Proteomes" id="UP000007089">
    <property type="component" value="Chromosome"/>
</dbReference>
<dbReference type="CDD" id="cd00146">
    <property type="entry name" value="PKD"/>
    <property type="match status" value="1"/>
</dbReference>
<dbReference type="InterPro" id="IPR035986">
    <property type="entry name" value="PKD_dom_sf"/>
</dbReference>
<sequence>MTDSDGDGVAADPAAATAATLAVQPGFPIGAKTNGTRTATTPTYAVAAGDVVLAFVASDAPAGNAGFSVANRSVTGGTLAWTRVGSIANTRNGAVAVYRGTPSAALTGVTTTVTETGGNQAYISVVAIAGASQTLGAVTAGGGSGTAASLTVNATAAGSWILAVGEDWYSTTRRTLAATTTPTLVDERSDPALNDYWVERATTAAAGSFRIGTSAPSTADWNMIAVEVLPATATSTPTPPPPAPTGVKAGFPVATETNGTRTATTPTYALAASDVVLAFVASDAPAGNAGFSVANRSVTGGTLAWTRVGSIANTRNGAVAVYRGTPSAALTGVTTTVTETGGNQAYISVVAIAGASQTLGAVTAGGGSGTAASLTVNATAAGSWILAVGEDWYSTTRRTLAATTTPTLVDERSDPALNDYWVERATTAAAGSFRIGTSAPSTADWNMIAVEVLPATATSTPTPPPPAPVAAQPSINPAAGTYASSVTATITCPTAGTVPYRTTDGSAPTTSSPQSATATFSATGTLNAICSGTGYSPSTVASAAYTITTSTGGTGGTPTGTPMTTAHRTSGVAPLAVFFDAVNTSASGTAAPFAWSSGVYQPSDLEGTQYSWSFGDPGSGTWNATGASKDQATGYTAAHVYETPGTYTVSLSQADTTGTVRTYVQTITVTAFAGTTYYVAASGNDSAAGTSEATPLRTVARAMSVALATSGPVRVLFRRGDTFPVSAAYAITKPGPGIIGAYGSGNRPIFTVAELGDVNVFSPRGTGADWRIMDLDMRGPSLSTGTGPVGPDVSHQGVNLLVLRLRASNWYVGIGWGDWTPIYATPHDGMFVVDSESPGNGGYGMYLGGRRIALLGNVVSDPVQTHVCRVWQAHKGVISNNALLRPGGQRHALKLHGPVVNDGRPETRWVSISDNFFQASGTSQWTVSMGSPSSALSESSPVSHVVFERNRFGGSASLVADIESEASHVMVRNNVFDDTAASAVSVLWAQRNTGVPAPDDVRIYNNTVYDGTAGSGSGLLQTNSSVTNLRVRNNLYGAATLSSVSLIQGAGGAGWAADHNLATSSPGFANAAGGDFSLGSGSPAVDAGAALRDAGLDYQLSARPRGAGYDLGAYESR</sequence>
<proteinExistence type="predicted"/>